<dbReference type="Proteomes" id="UP000277928">
    <property type="component" value="Unassembled WGS sequence"/>
</dbReference>
<organism evidence="2 3">
    <name type="scientific">Litomosoides sigmodontis</name>
    <name type="common">Filarial nematode worm</name>
    <dbReference type="NCBI Taxonomy" id="42156"/>
    <lineage>
        <taxon>Eukaryota</taxon>
        <taxon>Metazoa</taxon>
        <taxon>Ecdysozoa</taxon>
        <taxon>Nematoda</taxon>
        <taxon>Chromadorea</taxon>
        <taxon>Rhabditida</taxon>
        <taxon>Spirurina</taxon>
        <taxon>Spiruromorpha</taxon>
        <taxon>Filarioidea</taxon>
        <taxon>Onchocercidae</taxon>
        <taxon>Litomosoides</taxon>
    </lineage>
</organism>
<keyword evidence="3" id="KW-1185">Reference proteome</keyword>
<dbReference type="EMBL" id="UYRX01002416">
    <property type="protein sequence ID" value="VDM93182.1"/>
    <property type="molecule type" value="Genomic_DNA"/>
</dbReference>
<protein>
    <submittedName>
        <fullName evidence="2">Uncharacterized protein</fullName>
    </submittedName>
</protein>
<feature type="compositionally biased region" description="Polar residues" evidence="1">
    <location>
        <begin position="1"/>
        <end position="27"/>
    </location>
</feature>
<feature type="region of interest" description="Disordered" evidence="1">
    <location>
        <begin position="1"/>
        <end position="49"/>
    </location>
</feature>
<dbReference type="OrthoDB" id="10346256at2759"/>
<evidence type="ECO:0000313" key="2">
    <source>
        <dbReference type="EMBL" id="VDM93182.1"/>
    </source>
</evidence>
<accession>A0A3P7K6P5</accession>
<evidence type="ECO:0000313" key="3">
    <source>
        <dbReference type="Proteomes" id="UP000277928"/>
    </source>
</evidence>
<dbReference type="AlphaFoldDB" id="A0A3P7K6P5"/>
<name>A0A3P7K6P5_LITSI</name>
<feature type="region of interest" description="Disordered" evidence="1">
    <location>
        <begin position="63"/>
        <end position="84"/>
    </location>
</feature>
<sequence>MSRKSSPSKNLPHSGSPSEQPSLIRTGSSEEENAAEGLQPRMLRRRAPTTALAFRSIPLILTRDEPESSSPLVGAGPPPPPPLSNIIRPQVTRMRTILVTSSNSAFSPQLLSTSQIFSPSPSIRPASRTSQTFGGVTPANIILSSGSAIDQDDGDELVPLPQVSFLPFGYFPRGPRPVAAGEHPLYRYINMVVDLSRPDNG</sequence>
<proteinExistence type="predicted"/>
<reference evidence="2 3" key="1">
    <citation type="submission" date="2018-08" db="EMBL/GenBank/DDBJ databases">
        <authorList>
            <person name="Laetsch R D."/>
            <person name="Stevens L."/>
            <person name="Kumar S."/>
            <person name="Blaxter L. M."/>
        </authorList>
    </citation>
    <scope>NUCLEOTIDE SEQUENCE [LARGE SCALE GENOMIC DNA]</scope>
</reference>
<gene>
    <name evidence="2" type="ORF">NLS_LOCUS10084</name>
</gene>
<evidence type="ECO:0000256" key="1">
    <source>
        <dbReference type="SAM" id="MobiDB-lite"/>
    </source>
</evidence>